<accession>A0A8J7GKZ6</accession>
<dbReference type="InterPro" id="IPR024344">
    <property type="entry name" value="MDMPI_metal-binding"/>
</dbReference>
<gene>
    <name evidence="2" type="ORF">IW245_005794</name>
</gene>
<sequence>MASPKHADAWRHTYAASLQLAHQFSPADWERRTECPAWSVRDIVAHLIGAELWTMGDRPEFELPDLDHVHKDFDRWSEVHVQQRRGTSTGDLLAEFQDVYDRRSTHLDTLDGAEETPTPWGFDAPVDQALAYRVLDCWVHEQDLRRAVGRPGNLDSPAARVVRAQILHTLPRLVAREARAEPGQVVRFEVTGQLPFDTDVAVDSDGMGVAQASTGHASVVLNTSWETFARLCSGRVPANRAPVTYMGNVELGLRVAQALVLTP</sequence>
<dbReference type="Gene3D" id="1.20.120.450">
    <property type="entry name" value="dinb family like domain"/>
    <property type="match status" value="1"/>
</dbReference>
<dbReference type="InterPro" id="IPR017517">
    <property type="entry name" value="Maleyloyr_isom"/>
</dbReference>
<evidence type="ECO:0000259" key="1">
    <source>
        <dbReference type="Pfam" id="PF11716"/>
    </source>
</evidence>
<dbReference type="Pfam" id="PF11716">
    <property type="entry name" value="MDMPI_N"/>
    <property type="match status" value="1"/>
</dbReference>
<feature type="domain" description="Mycothiol-dependent maleylpyruvate isomerase metal-binding" evidence="1">
    <location>
        <begin position="11"/>
        <end position="145"/>
    </location>
</feature>
<reference evidence="2" key="1">
    <citation type="submission" date="2020-11" db="EMBL/GenBank/DDBJ databases">
        <title>Sequencing the genomes of 1000 actinobacteria strains.</title>
        <authorList>
            <person name="Klenk H.-P."/>
        </authorList>
    </citation>
    <scope>NUCLEOTIDE SEQUENCE</scope>
    <source>
        <strain evidence="2">DSM 45356</strain>
    </source>
</reference>
<dbReference type="InterPro" id="IPR034660">
    <property type="entry name" value="DinB/YfiT-like"/>
</dbReference>
<organism evidence="2 3">
    <name type="scientific">Longispora fulva</name>
    <dbReference type="NCBI Taxonomy" id="619741"/>
    <lineage>
        <taxon>Bacteria</taxon>
        <taxon>Bacillati</taxon>
        <taxon>Actinomycetota</taxon>
        <taxon>Actinomycetes</taxon>
        <taxon>Micromonosporales</taxon>
        <taxon>Micromonosporaceae</taxon>
        <taxon>Longispora</taxon>
    </lineage>
</organism>
<dbReference type="RefSeq" id="WP_197006240.1">
    <property type="nucleotide sequence ID" value="NZ_BONS01000008.1"/>
</dbReference>
<dbReference type="AlphaFoldDB" id="A0A8J7GKZ6"/>
<keyword evidence="3" id="KW-1185">Reference proteome</keyword>
<dbReference type="EMBL" id="JADOUF010000001">
    <property type="protein sequence ID" value="MBG6139600.1"/>
    <property type="molecule type" value="Genomic_DNA"/>
</dbReference>
<dbReference type="GO" id="GO:0046872">
    <property type="term" value="F:metal ion binding"/>
    <property type="evidence" value="ECO:0007669"/>
    <property type="project" value="InterPro"/>
</dbReference>
<dbReference type="Proteomes" id="UP000622552">
    <property type="component" value="Unassembled WGS sequence"/>
</dbReference>
<proteinExistence type="predicted"/>
<name>A0A8J7GKZ6_9ACTN</name>
<dbReference type="NCBIfam" id="TIGR03083">
    <property type="entry name" value="maleylpyruvate isomerase family mycothiol-dependent enzyme"/>
    <property type="match status" value="1"/>
</dbReference>
<evidence type="ECO:0000313" key="2">
    <source>
        <dbReference type="EMBL" id="MBG6139600.1"/>
    </source>
</evidence>
<protein>
    <submittedName>
        <fullName evidence="2">Uncharacterized protein (TIGR03083 family)</fullName>
    </submittedName>
</protein>
<dbReference type="SUPFAM" id="SSF109854">
    <property type="entry name" value="DinB/YfiT-like putative metalloenzymes"/>
    <property type="match status" value="1"/>
</dbReference>
<evidence type="ECO:0000313" key="3">
    <source>
        <dbReference type="Proteomes" id="UP000622552"/>
    </source>
</evidence>
<comment type="caution">
    <text evidence="2">The sequence shown here is derived from an EMBL/GenBank/DDBJ whole genome shotgun (WGS) entry which is preliminary data.</text>
</comment>